<dbReference type="OrthoDB" id="670205at2"/>
<comment type="caution">
    <text evidence="2">The sequence shown here is derived from an EMBL/GenBank/DDBJ whole genome shotgun (WGS) entry which is preliminary data.</text>
</comment>
<keyword evidence="1" id="KW-0812">Transmembrane</keyword>
<evidence type="ECO:0000256" key="1">
    <source>
        <dbReference type="SAM" id="Phobius"/>
    </source>
</evidence>
<organism evidence="2 3">
    <name type="scientific">Chitinophaga solisilvae</name>
    <dbReference type="NCBI Taxonomy" id="1233460"/>
    <lineage>
        <taxon>Bacteria</taxon>
        <taxon>Pseudomonadati</taxon>
        <taxon>Bacteroidota</taxon>
        <taxon>Chitinophagia</taxon>
        <taxon>Chitinophagales</taxon>
        <taxon>Chitinophagaceae</taxon>
        <taxon>Chitinophaga</taxon>
    </lineage>
</organism>
<reference evidence="2" key="1">
    <citation type="submission" date="2020-05" db="EMBL/GenBank/DDBJ databases">
        <title>Chitinophaga laudate sp. nov., isolated from a tropical peat swamp.</title>
        <authorList>
            <person name="Goh C.B.S."/>
            <person name="Lee M.S."/>
            <person name="Parimannan S."/>
            <person name="Pasbakhsh P."/>
            <person name="Yule C.M."/>
            <person name="Rajandas H."/>
            <person name="Loke S."/>
            <person name="Croft L."/>
            <person name="Tan J.B.L."/>
        </authorList>
    </citation>
    <scope>NUCLEOTIDE SEQUENCE</scope>
    <source>
        <strain evidence="2">Mgbs1</strain>
    </source>
</reference>
<dbReference type="AlphaFoldDB" id="A0A9Q5GRX3"/>
<keyword evidence="1" id="KW-1133">Transmembrane helix</keyword>
<feature type="transmembrane region" description="Helical" evidence="1">
    <location>
        <begin position="7"/>
        <end position="31"/>
    </location>
</feature>
<evidence type="ECO:0000313" key="3">
    <source>
        <dbReference type="Proteomes" id="UP000281028"/>
    </source>
</evidence>
<proteinExistence type="predicted"/>
<protein>
    <submittedName>
        <fullName evidence="2">Uncharacterized protein</fullName>
    </submittedName>
</protein>
<keyword evidence="3" id="KW-1185">Reference proteome</keyword>
<feature type="transmembrane region" description="Helical" evidence="1">
    <location>
        <begin position="77"/>
        <end position="99"/>
    </location>
</feature>
<evidence type="ECO:0000313" key="2">
    <source>
        <dbReference type="EMBL" id="NSL88882.1"/>
    </source>
</evidence>
<dbReference type="EMBL" id="RIAR02000001">
    <property type="protein sequence ID" value="NSL88882.1"/>
    <property type="molecule type" value="Genomic_DNA"/>
</dbReference>
<dbReference type="Proteomes" id="UP000281028">
    <property type="component" value="Unassembled WGS sequence"/>
</dbReference>
<gene>
    <name evidence="2" type="ORF">ECE50_018720</name>
</gene>
<keyword evidence="1" id="KW-0472">Membrane</keyword>
<sequence>MSFRFKLYRILTALALMITGFFTFGGILFAFVNFPALVSAVIWGACFIHSILSVYLQRSIMFPEITLKESTPGGIRIMGGITLIFAALLFFCGLVLQMIPTEVLKEVMAEAMKQNNGNLSIGFLRGMGVALLLISLILTFNANLSFYFLRQWTKMKEGREE</sequence>
<feature type="transmembrane region" description="Helical" evidence="1">
    <location>
        <begin position="37"/>
        <end position="56"/>
    </location>
</feature>
<accession>A0A9Q5GRX3</accession>
<name>A0A9Q5GRX3_9BACT</name>
<feature type="transmembrane region" description="Helical" evidence="1">
    <location>
        <begin position="119"/>
        <end position="149"/>
    </location>
</feature>